<dbReference type="EMBL" id="JAWPMK010000001">
    <property type="protein sequence ID" value="MDW9350140.1"/>
    <property type="molecule type" value="Genomic_DNA"/>
</dbReference>
<dbReference type="Proteomes" id="UP001271591">
    <property type="component" value="Unassembled WGS sequence"/>
</dbReference>
<gene>
    <name evidence="1" type="ORF">R8G00_11075</name>
</gene>
<evidence type="ECO:0000313" key="2">
    <source>
        <dbReference type="Proteomes" id="UP001271591"/>
    </source>
</evidence>
<dbReference type="RefSeq" id="WP_215412405.1">
    <property type="nucleotide sequence ID" value="NZ_JAETYP010000003.1"/>
</dbReference>
<accession>A0AAP6AXF5</accession>
<reference evidence="1" key="1">
    <citation type="submission" date="2023-10" db="EMBL/GenBank/DDBJ databases">
        <title>Draft Genome Sequence of a Shiga toxin-producing Escherichia coli strain from deer meat showing an IS-element integration in the B-subunit of the Shiga toxin Stx2b gene.</title>
        <authorList>
            <person name="Projahn M."/>
            <person name="Borowiak M."/>
        </authorList>
    </citation>
    <scope>NUCLEOTIDE SEQUENCE</scope>
    <source>
        <strain evidence="1">BfR-EC-18960</strain>
    </source>
</reference>
<organism evidence="1 2">
    <name type="scientific">Escherichia coli</name>
    <dbReference type="NCBI Taxonomy" id="562"/>
    <lineage>
        <taxon>Bacteria</taxon>
        <taxon>Pseudomonadati</taxon>
        <taxon>Pseudomonadota</taxon>
        <taxon>Gammaproteobacteria</taxon>
        <taxon>Enterobacterales</taxon>
        <taxon>Enterobacteriaceae</taxon>
        <taxon>Escherichia</taxon>
    </lineage>
</organism>
<sequence>MRNHEEQLHETCCDAGTLAMCKMSALVLWRSALLLVLALTTPAHLSADSSGQPTVCHHFLTDSSFPSSRQSLVFVSYRAGVDVRFPCVCTGLTKFNRV</sequence>
<comment type="caution">
    <text evidence="1">The sequence shown here is derived from an EMBL/GenBank/DDBJ whole genome shotgun (WGS) entry which is preliminary data.</text>
</comment>
<protein>
    <submittedName>
        <fullName evidence="1">Uncharacterized protein</fullName>
    </submittedName>
</protein>
<name>A0AAP6AXF5_ECOLX</name>
<proteinExistence type="predicted"/>
<dbReference type="AlphaFoldDB" id="A0AAP6AXF5"/>
<evidence type="ECO:0000313" key="1">
    <source>
        <dbReference type="EMBL" id="MDW9350140.1"/>
    </source>
</evidence>